<dbReference type="EMBL" id="PHIG01000004">
    <property type="protein sequence ID" value="PJK31642.1"/>
    <property type="molecule type" value="Genomic_DNA"/>
</dbReference>
<dbReference type="Pfam" id="PF00571">
    <property type="entry name" value="CBS"/>
    <property type="match status" value="1"/>
</dbReference>
<dbReference type="InterPro" id="IPR001807">
    <property type="entry name" value="ClC"/>
</dbReference>
<keyword evidence="8" id="KW-0868">Chloride</keyword>
<evidence type="ECO:0000313" key="14">
    <source>
        <dbReference type="Proteomes" id="UP000229498"/>
    </source>
</evidence>
<protein>
    <submittedName>
        <fullName evidence="13">Chloride channel protein</fullName>
    </submittedName>
</protein>
<dbReference type="Proteomes" id="UP000229498">
    <property type="component" value="Unassembled WGS sequence"/>
</dbReference>
<dbReference type="GO" id="GO:0034707">
    <property type="term" value="C:chloride channel complex"/>
    <property type="evidence" value="ECO:0007669"/>
    <property type="project" value="UniProtKB-KW"/>
</dbReference>
<keyword evidence="4 11" id="KW-1133">Transmembrane helix</keyword>
<feature type="transmembrane region" description="Helical" evidence="11">
    <location>
        <begin position="73"/>
        <end position="101"/>
    </location>
</feature>
<dbReference type="AlphaFoldDB" id="A0A2M9G7G1"/>
<feature type="domain" description="CBS" evidence="12">
    <location>
        <begin position="470"/>
        <end position="527"/>
    </location>
</feature>
<keyword evidence="14" id="KW-1185">Reference proteome</keyword>
<dbReference type="Pfam" id="PF00654">
    <property type="entry name" value="Voltage_CLC"/>
    <property type="match status" value="1"/>
</dbReference>
<feature type="transmembrane region" description="Helical" evidence="11">
    <location>
        <begin position="35"/>
        <end position="53"/>
    </location>
</feature>
<feature type="transmembrane region" description="Helical" evidence="11">
    <location>
        <begin position="354"/>
        <end position="373"/>
    </location>
</feature>
<keyword evidence="5" id="KW-0406">Ion transport</keyword>
<evidence type="ECO:0000259" key="12">
    <source>
        <dbReference type="PROSITE" id="PS51371"/>
    </source>
</evidence>
<dbReference type="Gene3D" id="3.10.580.10">
    <property type="entry name" value="CBS-domain"/>
    <property type="match status" value="1"/>
</dbReference>
<dbReference type="InterPro" id="IPR014743">
    <property type="entry name" value="Cl-channel_core"/>
</dbReference>
<name>A0A2M9G7G1_9PROT</name>
<keyword evidence="6 11" id="KW-0472">Membrane</keyword>
<evidence type="ECO:0000256" key="6">
    <source>
        <dbReference type="ARBA" id="ARBA00023136"/>
    </source>
</evidence>
<evidence type="ECO:0000256" key="11">
    <source>
        <dbReference type="SAM" id="Phobius"/>
    </source>
</evidence>
<evidence type="ECO:0000256" key="7">
    <source>
        <dbReference type="ARBA" id="ARBA00023173"/>
    </source>
</evidence>
<feature type="domain" description="CBS" evidence="12">
    <location>
        <begin position="535"/>
        <end position="593"/>
    </location>
</feature>
<keyword evidence="9" id="KW-0407">Ion channel</keyword>
<keyword evidence="7" id="KW-0869">Chloride channel</keyword>
<evidence type="ECO:0000256" key="10">
    <source>
        <dbReference type="PROSITE-ProRule" id="PRU00703"/>
    </source>
</evidence>
<evidence type="ECO:0000313" key="13">
    <source>
        <dbReference type="EMBL" id="PJK31642.1"/>
    </source>
</evidence>
<dbReference type="CDD" id="cd00400">
    <property type="entry name" value="Voltage_gated_ClC"/>
    <property type="match status" value="1"/>
</dbReference>
<reference evidence="13 14" key="1">
    <citation type="submission" date="2017-11" db="EMBL/GenBank/DDBJ databases">
        <title>Draft genome sequence of Rhizobiales bacterium SY3-13.</title>
        <authorList>
            <person name="Sun C."/>
        </authorList>
    </citation>
    <scope>NUCLEOTIDE SEQUENCE [LARGE SCALE GENOMIC DNA]</scope>
    <source>
        <strain evidence="13 14">SY3-13</strain>
    </source>
</reference>
<dbReference type="OrthoDB" id="9767361at2"/>
<feature type="transmembrane region" description="Helical" evidence="11">
    <location>
        <begin position="179"/>
        <end position="203"/>
    </location>
</feature>
<feature type="transmembrane region" description="Helical" evidence="11">
    <location>
        <begin position="416"/>
        <end position="433"/>
    </location>
</feature>
<dbReference type="InterPro" id="IPR046342">
    <property type="entry name" value="CBS_dom_sf"/>
</dbReference>
<dbReference type="RefSeq" id="WP_109794467.1">
    <property type="nucleotide sequence ID" value="NZ_PHIG01000004.1"/>
</dbReference>
<evidence type="ECO:0000256" key="1">
    <source>
        <dbReference type="ARBA" id="ARBA00004141"/>
    </source>
</evidence>
<keyword evidence="2" id="KW-0813">Transport</keyword>
<feature type="transmembrane region" description="Helical" evidence="11">
    <location>
        <begin position="326"/>
        <end position="348"/>
    </location>
</feature>
<dbReference type="InterPro" id="IPR050368">
    <property type="entry name" value="ClC-type_chloride_channel"/>
</dbReference>
<dbReference type="SUPFAM" id="SSF54631">
    <property type="entry name" value="CBS-domain pair"/>
    <property type="match status" value="1"/>
</dbReference>
<evidence type="ECO:0000256" key="4">
    <source>
        <dbReference type="ARBA" id="ARBA00022989"/>
    </source>
</evidence>
<proteinExistence type="predicted"/>
<evidence type="ECO:0000256" key="8">
    <source>
        <dbReference type="ARBA" id="ARBA00023214"/>
    </source>
</evidence>
<sequence length="599" mass="64258">MPPVVQRAREWITKLFRESLRDFRPFRDLAAREQMTMLLFAVLTGLTVGYAAYGFRLSLSAVQYLFYGVGTEYLVQTILVLPWWHVVLAPALGGLAVALFLKFVMPGHRPQGVAEVIEAGMYHNGRMSFRAGMGAAFTSALSIGAGASVGREGPLVHLGGSIASILTKRLNLSRLDGHTMLACGVAAGVAASFNAPIAGVIFAHEVVLGHYALRALAPVVISGVCGTIVTRIHIGDFPAFLIPDYDILSFWQFPAFMMLGLVSGLMALIFFWSVGFTRDVIGRTRIPDFWRPPIAGLAVGVIALQFPEVLGVGYEATDNALNQVYPLHLLILLVAAKMAATSICVSGGFGGGVFSPALFIGAMTGGAFGLIAANVFPELAAEHGLYAIVGMGAVASAVLGAPISTTLIVFELTGDYRVTIALMVAVVLATVMARQFRYPSFFHWQLARRAVKLAETDEVLLHAQVVADVMVTDVETISPEMSFGELREVYRDSSAQAYYVVDADGRIQGALNEADVKYALLDPMLDNLGRAVDIASQTGPLLTPDMPLDEALTAFRGTAHRFLAVVDSPVGRRLLGTVAFRTVLEAHNRALKAAQAETR</sequence>
<feature type="transmembrane region" description="Helical" evidence="11">
    <location>
        <begin position="255"/>
        <end position="274"/>
    </location>
</feature>
<accession>A0A2M9G7G1</accession>
<comment type="caution">
    <text evidence="13">The sequence shown here is derived from an EMBL/GenBank/DDBJ whole genome shotgun (WGS) entry which is preliminary data.</text>
</comment>
<organism evidence="13 14">
    <name type="scientific">Minwuia thermotolerans</name>
    <dbReference type="NCBI Taxonomy" id="2056226"/>
    <lineage>
        <taxon>Bacteria</taxon>
        <taxon>Pseudomonadati</taxon>
        <taxon>Pseudomonadota</taxon>
        <taxon>Alphaproteobacteria</taxon>
        <taxon>Minwuiales</taxon>
        <taxon>Minwuiaceae</taxon>
        <taxon>Minwuia</taxon>
    </lineage>
</organism>
<evidence type="ECO:0000256" key="9">
    <source>
        <dbReference type="ARBA" id="ARBA00023303"/>
    </source>
</evidence>
<feature type="transmembrane region" description="Helical" evidence="11">
    <location>
        <begin position="215"/>
        <end position="234"/>
    </location>
</feature>
<dbReference type="PRINTS" id="PR00762">
    <property type="entry name" value="CLCHANNEL"/>
</dbReference>
<dbReference type="PANTHER" id="PTHR43427:SF6">
    <property type="entry name" value="CHLORIDE CHANNEL PROTEIN CLC-E"/>
    <property type="match status" value="1"/>
</dbReference>
<dbReference type="InterPro" id="IPR000644">
    <property type="entry name" value="CBS_dom"/>
</dbReference>
<dbReference type="Gene3D" id="1.10.3080.10">
    <property type="entry name" value="Clc chloride channel"/>
    <property type="match status" value="1"/>
</dbReference>
<comment type="subcellular location">
    <subcellularLocation>
        <location evidence="1">Membrane</location>
        <topology evidence="1">Multi-pass membrane protein</topology>
    </subcellularLocation>
</comment>
<dbReference type="GO" id="GO:0005254">
    <property type="term" value="F:chloride channel activity"/>
    <property type="evidence" value="ECO:0007669"/>
    <property type="project" value="UniProtKB-KW"/>
</dbReference>
<keyword evidence="10" id="KW-0129">CBS domain</keyword>
<feature type="transmembrane region" description="Helical" evidence="11">
    <location>
        <begin position="385"/>
        <end position="410"/>
    </location>
</feature>
<dbReference type="PROSITE" id="PS51371">
    <property type="entry name" value="CBS"/>
    <property type="match status" value="2"/>
</dbReference>
<keyword evidence="3 11" id="KW-0812">Transmembrane</keyword>
<dbReference type="PANTHER" id="PTHR43427">
    <property type="entry name" value="CHLORIDE CHANNEL PROTEIN CLC-E"/>
    <property type="match status" value="1"/>
</dbReference>
<evidence type="ECO:0000256" key="5">
    <source>
        <dbReference type="ARBA" id="ARBA00023065"/>
    </source>
</evidence>
<feature type="transmembrane region" description="Helical" evidence="11">
    <location>
        <begin position="294"/>
        <end position="314"/>
    </location>
</feature>
<evidence type="ECO:0000256" key="3">
    <source>
        <dbReference type="ARBA" id="ARBA00022692"/>
    </source>
</evidence>
<dbReference type="SUPFAM" id="SSF81340">
    <property type="entry name" value="Clc chloride channel"/>
    <property type="match status" value="1"/>
</dbReference>
<evidence type="ECO:0000256" key="2">
    <source>
        <dbReference type="ARBA" id="ARBA00022448"/>
    </source>
</evidence>
<gene>
    <name evidence="13" type="ORF">CVT23_00910</name>
</gene>